<sequence>MRHLKEHSQKHELYRLFYYDCPPIDKQMYHPLTGTTINMRCSRESLWMSDFLSELKKRRKVALRLGVLDVGNAVYTLRYDTVKKLCSGSLTIDALEMKHFEPTIKQKGVDMKLGIDIASLAYKKQVDQIVLIAGDSDFVPAAKLARREGIDVVLDTMDMLISPDQALLEHIDGLRSCGNPFTTIARKKHDQQ</sequence>
<dbReference type="InterPro" id="IPR021139">
    <property type="entry name" value="NYN"/>
</dbReference>
<dbReference type="CDD" id="cd18722">
    <property type="entry name" value="PIN_NicB-like"/>
    <property type="match status" value="1"/>
</dbReference>
<evidence type="ECO:0000313" key="2">
    <source>
        <dbReference type="EMBL" id="DAE17834.1"/>
    </source>
</evidence>
<proteinExistence type="predicted"/>
<dbReference type="GO" id="GO:0004540">
    <property type="term" value="F:RNA nuclease activity"/>
    <property type="evidence" value="ECO:0007669"/>
    <property type="project" value="InterPro"/>
</dbReference>
<dbReference type="EMBL" id="BK015647">
    <property type="protein sequence ID" value="DAE17834.1"/>
    <property type="molecule type" value="Genomic_DNA"/>
</dbReference>
<organism evidence="2">
    <name type="scientific">Siphoviridae sp. ctWBz6</name>
    <dbReference type="NCBI Taxonomy" id="2825536"/>
    <lineage>
        <taxon>Viruses</taxon>
        <taxon>Duplodnaviria</taxon>
        <taxon>Heunggongvirae</taxon>
        <taxon>Uroviricota</taxon>
        <taxon>Caudoviricetes</taxon>
    </lineage>
</organism>
<dbReference type="Gene3D" id="3.40.50.1010">
    <property type="entry name" value="5'-nuclease"/>
    <property type="match status" value="1"/>
</dbReference>
<name>A0A8S5QFV4_9CAUD</name>
<reference evidence="2" key="1">
    <citation type="journal article" date="2021" name="Proc. Natl. Acad. Sci. U.S.A.">
        <title>A Catalog of Tens of Thousands of Viruses from Human Metagenomes Reveals Hidden Associations with Chronic Diseases.</title>
        <authorList>
            <person name="Tisza M.J."/>
            <person name="Buck C.B."/>
        </authorList>
    </citation>
    <scope>NUCLEOTIDE SEQUENCE</scope>
    <source>
        <strain evidence="2">CtWBz6</strain>
    </source>
</reference>
<accession>A0A8S5QFV4</accession>
<dbReference type="Pfam" id="PF01936">
    <property type="entry name" value="NYN"/>
    <property type="match status" value="1"/>
</dbReference>
<protein>
    <submittedName>
        <fullName evidence="2">NicB-like protein</fullName>
    </submittedName>
</protein>
<evidence type="ECO:0000259" key="1">
    <source>
        <dbReference type="Pfam" id="PF01936"/>
    </source>
</evidence>
<feature type="domain" description="NYN" evidence="1">
    <location>
        <begin position="96"/>
        <end position="153"/>
    </location>
</feature>